<feature type="signal peptide" evidence="2">
    <location>
        <begin position="1"/>
        <end position="20"/>
    </location>
</feature>
<name>A0A7T4R126_9GAMM</name>
<evidence type="ECO:0000313" key="3">
    <source>
        <dbReference type="EMBL" id="QQD18481.1"/>
    </source>
</evidence>
<organism evidence="3 4">
    <name type="scientific">Spongiibacter nanhainus</name>
    <dbReference type="NCBI Taxonomy" id="2794344"/>
    <lineage>
        <taxon>Bacteria</taxon>
        <taxon>Pseudomonadati</taxon>
        <taxon>Pseudomonadota</taxon>
        <taxon>Gammaproteobacteria</taxon>
        <taxon>Cellvibrionales</taxon>
        <taxon>Spongiibacteraceae</taxon>
        <taxon>Spongiibacter</taxon>
    </lineage>
</organism>
<accession>A0A7T4R126</accession>
<dbReference type="EMBL" id="CP066167">
    <property type="protein sequence ID" value="QQD18481.1"/>
    <property type="molecule type" value="Genomic_DNA"/>
</dbReference>
<evidence type="ECO:0000256" key="1">
    <source>
        <dbReference type="SAM" id="Coils"/>
    </source>
</evidence>
<protein>
    <recommendedName>
        <fullName evidence="5">Secreted protein</fullName>
    </recommendedName>
</protein>
<feature type="chain" id="PRO_5032367322" description="Secreted protein" evidence="2">
    <location>
        <begin position="21"/>
        <end position="167"/>
    </location>
</feature>
<dbReference type="PROSITE" id="PS51257">
    <property type="entry name" value="PROKAR_LIPOPROTEIN"/>
    <property type="match status" value="1"/>
</dbReference>
<dbReference type="RefSeq" id="WP_198569972.1">
    <property type="nucleotide sequence ID" value="NZ_CP066167.1"/>
</dbReference>
<sequence length="167" mass="18235">MTGIFNRSILLLLAGAVVSACTPTDTELGHRQTNMPVDKAQCQAALPMQCDTERHLMKAQQFCLLPDAERPSATLRSDDVAELLDAMLAATCEPLANHHTIEALAQRLDELPISDSERALLALVKRQQQALSSQRARIDNLEAQLESTIEGIGEIESELHQNGGQQP</sequence>
<gene>
    <name evidence="3" type="ORF">I6N98_00980</name>
</gene>
<keyword evidence="4" id="KW-1185">Reference proteome</keyword>
<evidence type="ECO:0000256" key="2">
    <source>
        <dbReference type="SAM" id="SignalP"/>
    </source>
</evidence>
<evidence type="ECO:0000313" key="4">
    <source>
        <dbReference type="Proteomes" id="UP000596063"/>
    </source>
</evidence>
<feature type="coiled-coil region" evidence="1">
    <location>
        <begin position="124"/>
        <end position="158"/>
    </location>
</feature>
<dbReference type="KEGG" id="snan:I6N98_00980"/>
<keyword evidence="2" id="KW-0732">Signal</keyword>
<dbReference type="Proteomes" id="UP000596063">
    <property type="component" value="Chromosome"/>
</dbReference>
<proteinExistence type="predicted"/>
<reference evidence="3 4" key="1">
    <citation type="submission" date="2020-12" db="EMBL/GenBank/DDBJ databases">
        <authorList>
            <person name="Shan Y."/>
        </authorList>
    </citation>
    <scope>NUCLEOTIDE SEQUENCE [LARGE SCALE GENOMIC DNA]</scope>
    <source>
        <strain evidence="4">csc3.9</strain>
    </source>
</reference>
<dbReference type="AlphaFoldDB" id="A0A7T4R126"/>
<evidence type="ECO:0008006" key="5">
    <source>
        <dbReference type="Google" id="ProtNLM"/>
    </source>
</evidence>
<keyword evidence="1" id="KW-0175">Coiled coil</keyword>